<evidence type="ECO:0000259" key="1">
    <source>
        <dbReference type="Pfam" id="PF12867"/>
    </source>
</evidence>
<dbReference type="Proteomes" id="UP000317691">
    <property type="component" value="Unassembled WGS sequence"/>
</dbReference>
<dbReference type="Gene3D" id="1.20.120.450">
    <property type="entry name" value="dinb family like domain"/>
    <property type="match status" value="1"/>
</dbReference>
<protein>
    <submittedName>
        <fullName evidence="2">DinB family protein</fullName>
    </submittedName>
</protein>
<dbReference type="Pfam" id="PF12867">
    <property type="entry name" value="DinB_2"/>
    <property type="match status" value="1"/>
</dbReference>
<organism evidence="2 3">
    <name type="scientific">Eiseniibacteriota bacterium</name>
    <dbReference type="NCBI Taxonomy" id="2212470"/>
    <lineage>
        <taxon>Bacteria</taxon>
        <taxon>Candidatus Eiseniibacteriota</taxon>
    </lineage>
</organism>
<name>A0A538TP56_UNCEI</name>
<dbReference type="InterPro" id="IPR024775">
    <property type="entry name" value="DinB-like"/>
</dbReference>
<dbReference type="AlphaFoldDB" id="A0A538TP56"/>
<dbReference type="EMBL" id="VBOZ01000013">
    <property type="protein sequence ID" value="TMQ65412.1"/>
    <property type="molecule type" value="Genomic_DNA"/>
</dbReference>
<proteinExistence type="predicted"/>
<accession>A0A538TP56</accession>
<comment type="caution">
    <text evidence="2">The sequence shown here is derived from an EMBL/GenBank/DDBJ whole genome shotgun (WGS) entry which is preliminary data.</text>
</comment>
<sequence length="223" mass="24341">MPAPRLMYTRRIRFASVYARSIWSMRAAHPRLERGEGRSKDTEARLNADRSIGEPTMKTQEAIAQHFGLMYQTAAANLDGLTQEQSLMHPSPGGNCANWILGHLTNVQNGVMGLIGEKPVWESGQLTRAGFDPISGAANAIEWNTMRERFLGSKDRCLAAISGLSDRALAESVPHPFGGTTSRAELLHLLAFHQTYHVGQLALSRRIAGLEGAVKGPGQVQKV</sequence>
<dbReference type="InterPro" id="IPR034660">
    <property type="entry name" value="DinB/YfiT-like"/>
</dbReference>
<reference evidence="2 3" key="1">
    <citation type="journal article" date="2019" name="Nat. Microbiol.">
        <title>Mediterranean grassland soil C-N compound turnover is dependent on rainfall and depth, and is mediated by genomically divergent microorganisms.</title>
        <authorList>
            <person name="Diamond S."/>
            <person name="Andeer P.F."/>
            <person name="Li Z."/>
            <person name="Crits-Christoph A."/>
            <person name="Burstein D."/>
            <person name="Anantharaman K."/>
            <person name="Lane K.R."/>
            <person name="Thomas B.C."/>
            <person name="Pan C."/>
            <person name="Northen T.R."/>
            <person name="Banfield J.F."/>
        </authorList>
    </citation>
    <scope>NUCLEOTIDE SEQUENCE [LARGE SCALE GENOMIC DNA]</scope>
    <source>
        <strain evidence="2">WS_9</strain>
    </source>
</reference>
<feature type="domain" description="DinB-like" evidence="1">
    <location>
        <begin position="72"/>
        <end position="201"/>
    </location>
</feature>
<evidence type="ECO:0000313" key="3">
    <source>
        <dbReference type="Proteomes" id="UP000317691"/>
    </source>
</evidence>
<gene>
    <name evidence="2" type="ORF">E6K79_04990</name>
</gene>
<dbReference type="SUPFAM" id="SSF109854">
    <property type="entry name" value="DinB/YfiT-like putative metalloenzymes"/>
    <property type="match status" value="1"/>
</dbReference>
<evidence type="ECO:0000313" key="2">
    <source>
        <dbReference type="EMBL" id="TMQ65412.1"/>
    </source>
</evidence>